<evidence type="ECO:0000313" key="4">
    <source>
        <dbReference type="Proteomes" id="UP000683559"/>
    </source>
</evidence>
<gene>
    <name evidence="3" type="ORF">KP001_08965</name>
</gene>
<proteinExistence type="predicted"/>
<accession>A0ABX8LKS8</accession>
<dbReference type="EMBL" id="CP077683">
    <property type="protein sequence ID" value="QXE92628.1"/>
    <property type="molecule type" value="Genomic_DNA"/>
</dbReference>
<keyword evidence="4" id="KW-1185">Reference proteome</keyword>
<feature type="domain" description="Ice-binding protein C-terminal" evidence="2">
    <location>
        <begin position="156"/>
        <end position="180"/>
    </location>
</feature>
<organism evidence="3 4">
    <name type="scientific">Geomonas subterranea</name>
    <dbReference type="NCBI Taxonomy" id="2847989"/>
    <lineage>
        <taxon>Bacteria</taxon>
        <taxon>Pseudomonadati</taxon>
        <taxon>Thermodesulfobacteriota</taxon>
        <taxon>Desulfuromonadia</taxon>
        <taxon>Geobacterales</taxon>
        <taxon>Geobacteraceae</taxon>
        <taxon>Geomonas</taxon>
    </lineage>
</organism>
<evidence type="ECO:0000313" key="3">
    <source>
        <dbReference type="EMBL" id="QXE92628.1"/>
    </source>
</evidence>
<feature type="signal peptide" evidence="1">
    <location>
        <begin position="1"/>
        <end position="24"/>
    </location>
</feature>
<feature type="chain" id="PRO_5045187454" evidence="1">
    <location>
        <begin position="25"/>
        <end position="185"/>
    </location>
</feature>
<name>A0ABX8LKS8_9BACT</name>
<dbReference type="RefSeq" id="WP_217289176.1">
    <property type="nucleotide sequence ID" value="NZ_CP077683.1"/>
</dbReference>
<dbReference type="InterPro" id="IPR013424">
    <property type="entry name" value="Ice-binding_C"/>
</dbReference>
<sequence>MNKTILAVLVVGLSMVCAVGTAGATSFTSTTDVDRWVIGNGTLTWAQAMPSDFEMPYDTINSATLKIYSNFVDGNNDMVSVENTFVGNLKNDTGWFLIWNPLESRSFDIASAITAPWSTGQSLDISLAYDERGLFNCLLYVDESILCLDYNNGASPVPEPGTVLLLGIGMAGIAICGKRRLNNNA</sequence>
<reference evidence="3 4" key="1">
    <citation type="submission" date="2021-06" db="EMBL/GenBank/DDBJ databases">
        <title>Gemonas diversity in paddy soil.</title>
        <authorList>
            <person name="Liu G."/>
        </authorList>
    </citation>
    <scope>NUCLEOTIDE SEQUENCE [LARGE SCALE GENOMIC DNA]</scope>
    <source>
        <strain evidence="3 4">RG2</strain>
    </source>
</reference>
<dbReference type="NCBIfam" id="TIGR02595">
    <property type="entry name" value="PEP_CTERM"/>
    <property type="match status" value="1"/>
</dbReference>
<dbReference type="Proteomes" id="UP000683559">
    <property type="component" value="Chromosome"/>
</dbReference>
<evidence type="ECO:0000256" key="1">
    <source>
        <dbReference type="SAM" id="SignalP"/>
    </source>
</evidence>
<dbReference type="Pfam" id="PF07589">
    <property type="entry name" value="PEP-CTERM"/>
    <property type="match status" value="1"/>
</dbReference>
<evidence type="ECO:0000259" key="2">
    <source>
        <dbReference type="Pfam" id="PF07589"/>
    </source>
</evidence>
<protein>
    <submittedName>
        <fullName evidence="3">PEP-CTERM sorting domain-containing protein</fullName>
    </submittedName>
</protein>
<keyword evidence="1" id="KW-0732">Signal</keyword>